<protein>
    <submittedName>
        <fullName evidence="3">Gfo/Idh/MocA family oxidoreductase</fullName>
    </submittedName>
</protein>
<sequence length="339" mass="37718">MLHVLLIGAGTMGNVHGEAFANMENAVLSGIVDKDLEKAGKLAEKLQTTAFQTFEEAIETLKKVDVVSICLPTPFHKPFLKIAADQGLHVICEKPLARNLVDAREMIDYCKEKDVKLFVGHVVRFFPEYVRAKKMIEEGTIGNTAVVRTYRGGGFPNGSDDWYADYEKSGGLVLDMIIHDFDFLRWCFGEVERVYAKSIKNGILKRIDYSLVTLRFKNGVIAHVEGSWAHQSFTTRFEFAGQSGIIEHDSSKSVPVLFEGRKKSTSGGGVAVPESPLKDNPYFMELAHFIHCIETGKAPIVTAEDAYKAMEIALSALKSIETGREVVINENQKEEAQIR</sequence>
<keyword evidence="4" id="KW-1185">Reference proteome</keyword>
<dbReference type="Proteomes" id="UP000234950">
    <property type="component" value="Unassembled WGS sequence"/>
</dbReference>
<gene>
    <name evidence="3" type="ORF">CVD27_02125</name>
</gene>
<dbReference type="SUPFAM" id="SSF55347">
    <property type="entry name" value="Glyceraldehyde-3-phosphate dehydrogenase-like, C-terminal domain"/>
    <property type="match status" value="1"/>
</dbReference>
<dbReference type="EMBL" id="PGVE01000012">
    <property type="protein sequence ID" value="PLS09655.1"/>
    <property type="molecule type" value="Genomic_DNA"/>
</dbReference>
<dbReference type="Pfam" id="PF01408">
    <property type="entry name" value="GFO_IDH_MocA"/>
    <property type="match status" value="1"/>
</dbReference>
<dbReference type="Gene3D" id="3.40.50.720">
    <property type="entry name" value="NAD(P)-binding Rossmann-like Domain"/>
    <property type="match status" value="1"/>
</dbReference>
<dbReference type="AlphaFoldDB" id="A0A2N5HVV7"/>
<dbReference type="InterPro" id="IPR000683">
    <property type="entry name" value="Gfo/Idh/MocA-like_OxRdtase_N"/>
</dbReference>
<dbReference type="InterPro" id="IPR055170">
    <property type="entry name" value="GFO_IDH_MocA-like_dom"/>
</dbReference>
<dbReference type="InterPro" id="IPR036291">
    <property type="entry name" value="NAD(P)-bd_dom_sf"/>
</dbReference>
<evidence type="ECO:0000259" key="2">
    <source>
        <dbReference type="Pfam" id="PF22725"/>
    </source>
</evidence>
<dbReference type="GO" id="GO:0000166">
    <property type="term" value="F:nucleotide binding"/>
    <property type="evidence" value="ECO:0007669"/>
    <property type="project" value="InterPro"/>
</dbReference>
<name>A0A2N5HVV7_9BACI</name>
<dbReference type="Gene3D" id="3.30.360.10">
    <property type="entry name" value="Dihydrodipicolinate Reductase, domain 2"/>
    <property type="match status" value="1"/>
</dbReference>
<reference evidence="3 4" key="1">
    <citation type="submission" date="2017-11" db="EMBL/GenBank/DDBJ databases">
        <title>Comparitive Functional Genomics of Dry Heat Resistant strains isolated from the Viking Spacecraft.</title>
        <authorList>
            <person name="Seuylemezian A."/>
            <person name="Cooper K."/>
            <person name="Vaishampayan P."/>
        </authorList>
    </citation>
    <scope>NUCLEOTIDE SEQUENCE [LARGE SCALE GENOMIC DNA]</scope>
    <source>
        <strain evidence="3 4">V32-6</strain>
    </source>
</reference>
<evidence type="ECO:0000313" key="4">
    <source>
        <dbReference type="Proteomes" id="UP000234950"/>
    </source>
</evidence>
<proteinExistence type="predicted"/>
<dbReference type="RefSeq" id="WP_101646237.1">
    <property type="nucleotide sequence ID" value="NZ_PGVE01000012.1"/>
</dbReference>
<comment type="caution">
    <text evidence="3">The sequence shown here is derived from an EMBL/GenBank/DDBJ whole genome shotgun (WGS) entry which is preliminary data.</text>
</comment>
<dbReference type="SUPFAM" id="SSF51735">
    <property type="entry name" value="NAD(P)-binding Rossmann-fold domains"/>
    <property type="match status" value="1"/>
</dbReference>
<dbReference type="PANTHER" id="PTHR43377:SF1">
    <property type="entry name" value="BILIVERDIN REDUCTASE A"/>
    <property type="match status" value="1"/>
</dbReference>
<feature type="domain" description="GFO/IDH/MocA-like oxidoreductase" evidence="2">
    <location>
        <begin position="129"/>
        <end position="247"/>
    </location>
</feature>
<dbReference type="InterPro" id="IPR051450">
    <property type="entry name" value="Gfo/Idh/MocA_Oxidoreductases"/>
</dbReference>
<evidence type="ECO:0000259" key="1">
    <source>
        <dbReference type="Pfam" id="PF01408"/>
    </source>
</evidence>
<dbReference type="OrthoDB" id="9815825at2"/>
<dbReference type="PANTHER" id="PTHR43377">
    <property type="entry name" value="BILIVERDIN REDUCTASE A"/>
    <property type="match status" value="1"/>
</dbReference>
<evidence type="ECO:0000313" key="3">
    <source>
        <dbReference type="EMBL" id="PLS09655.1"/>
    </source>
</evidence>
<dbReference type="Pfam" id="PF22725">
    <property type="entry name" value="GFO_IDH_MocA_C3"/>
    <property type="match status" value="1"/>
</dbReference>
<accession>A0A2N5HVV7</accession>
<feature type="domain" description="Gfo/Idh/MocA-like oxidoreductase N-terminal" evidence="1">
    <location>
        <begin position="3"/>
        <end position="121"/>
    </location>
</feature>
<organism evidence="3 4">
    <name type="scientific">Neobacillus cucumis</name>
    <dbReference type="NCBI Taxonomy" id="1740721"/>
    <lineage>
        <taxon>Bacteria</taxon>
        <taxon>Bacillati</taxon>
        <taxon>Bacillota</taxon>
        <taxon>Bacilli</taxon>
        <taxon>Bacillales</taxon>
        <taxon>Bacillaceae</taxon>
        <taxon>Neobacillus</taxon>
    </lineage>
</organism>